<dbReference type="Pfam" id="PF01648">
    <property type="entry name" value="ACPS"/>
    <property type="match status" value="1"/>
</dbReference>
<keyword evidence="2 4" id="KW-0808">Transferase</keyword>
<dbReference type="EMBL" id="JBHUCX010000021">
    <property type="protein sequence ID" value="MFD1674834.1"/>
    <property type="molecule type" value="Genomic_DNA"/>
</dbReference>
<dbReference type="PANTHER" id="PTHR12215">
    <property type="entry name" value="PHOSPHOPANTETHEINE TRANSFERASE"/>
    <property type="match status" value="1"/>
</dbReference>
<sequence>MIIQLYWTKIPDAIDMDKLQTWLRILDDDEIGTYQKYRVSFKKVEFLIGRIMLKLYIANHTETPLHRIHFKKDVYGKLHFVDYNLKARKQAMYFSLAHSSKVVVCSFTTQCEIGVDVECVETEHFSIMPMVFTQDEISFVNTKQSPNEKNFNFYLIWTRKEAYLKAVGKGFHISPLSFSVPQEMGVVCRGPWEFNTFFRDNYIISTACQKNQFQETIYQMHKIDFHDLLDCKISNILSQ</sequence>
<comment type="caution">
    <text evidence="4">The sequence shown here is derived from an EMBL/GenBank/DDBJ whole genome shotgun (WGS) entry which is preliminary data.</text>
</comment>
<evidence type="ECO:0000313" key="4">
    <source>
        <dbReference type="EMBL" id="MFD1674834.1"/>
    </source>
</evidence>
<dbReference type="PANTHER" id="PTHR12215:SF10">
    <property type="entry name" value="L-AMINOADIPATE-SEMIALDEHYDE DEHYDROGENASE-PHOSPHOPANTETHEINYL TRANSFERASE"/>
    <property type="match status" value="1"/>
</dbReference>
<evidence type="ECO:0000256" key="1">
    <source>
        <dbReference type="ARBA" id="ARBA00010990"/>
    </source>
</evidence>
<dbReference type="InterPro" id="IPR037143">
    <property type="entry name" value="4-PPantetheinyl_Trfase_dom_sf"/>
</dbReference>
<evidence type="ECO:0000256" key="2">
    <source>
        <dbReference type="ARBA" id="ARBA00022679"/>
    </source>
</evidence>
<gene>
    <name evidence="4" type="ORF">ACFSB2_09000</name>
</gene>
<feature type="domain" description="4'-phosphopantetheinyl transferase" evidence="3">
    <location>
        <begin position="113"/>
        <end position="181"/>
    </location>
</feature>
<evidence type="ECO:0000313" key="5">
    <source>
        <dbReference type="Proteomes" id="UP001597079"/>
    </source>
</evidence>
<dbReference type="InterPro" id="IPR050559">
    <property type="entry name" value="P-Pant_transferase_sf"/>
</dbReference>
<reference evidence="5" key="1">
    <citation type="journal article" date="2019" name="Int. J. Syst. Evol. Microbiol.">
        <title>The Global Catalogue of Microorganisms (GCM) 10K type strain sequencing project: providing services to taxonomists for standard genome sequencing and annotation.</title>
        <authorList>
            <consortium name="The Broad Institute Genomics Platform"/>
            <consortium name="The Broad Institute Genome Sequencing Center for Infectious Disease"/>
            <person name="Wu L."/>
            <person name="Ma J."/>
        </authorList>
    </citation>
    <scope>NUCLEOTIDE SEQUENCE [LARGE SCALE GENOMIC DNA]</scope>
    <source>
        <strain evidence="5">CGMCC 1.12286</strain>
    </source>
</reference>
<dbReference type="Gene3D" id="3.90.470.20">
    <property type="entry name" value="4'-phosphopantetheinyl transferase domain"/>
    <property type="match status" value="2"/>
</dbReference>
<dbReference type="RefSeq" id="WP_377942704.1">
    <property type="nucleotide sequence ID" value="NZ_JBHUCX010000021.1"/>
</dbReference>
<proteinExistence type="inferred from homology"/>
<protein>
    <submittedName>
        <fullName evidence="4">4'-phosphopantetheinyl transferase family protein</fullName>
    </submittedName>
</protein>
<dbReference type="SUPFAM" id="SSF56214">
    <property type="entry name" value="4'-phosphopantetheinyl transferase"/>
    <property type="match status" value="2"/>
</dbReference>
<dbReference type="GO" id="GO:0016740">
    <property type="term" value="F:transferase activity"/>
    <property type="evidence" value="ECO:0007669"/>
    <property type="project" value="UniProtKB-KW"/>
</dbReference>
<dbReference type="Proteomes" id="UP001597079">
    <property type="component" value="Unassembled WGS sequence"/>
</dbReference>
<comment type="similarity">
    <text evidence="1">Belongs to the P-Pant transferase superfamily. Gsp/Sfp/HetI/AcpT family.</text>
</comment>
<dbReference type="InterPro" id="IPR008278">
    <property type="entry name" value="4-PPantetheinyl_Trfase_dom"/>
</dbReference>
<name>A0ABW4JEM7_9BACL</name>
<organism evidence="4 5">
    <name type="scientific">Alicyclobacillus fodiniaquatilis</name>
    <dbReference type="NCBI Taxonomy" id="1661150"/>
    <lineage>
        <taxon>Bacteria</taxon>
        <taxon>Bacillati</taxon>
        <taxon>Bacillota</taxon>
        <taxon>Bacilli</taxon>
        <taxon>Bacillales</taxon>
        <taxon>Alicyclobacillaceae</taxon>
        <taxon>Alicyclobacillus</taxon>
    </lineage>
</organism>
<keyword evidence="5" id="KW-1185">Reference proteome</keyword>
<accession>A0ABW4JEM7</accession>
<evidence type="ECO:0000259" key="3">
    <source>
        <dbReference type="Pfam" id="PF01648"/>
    </source>
</evidence>